<evidence type="ECO:0000259" key="12">
    <source>
        <dbReference type="Pfam" id="PF01529"/>
    </source>
</evidence>
<reference evidence="14" key="1">
    <citation type="submission" date="2019-04" db="EMBL/GenBank/DDBJ databases">
        <authorList>
            <person name="Melise S."/>
            <person name="Noan J."/>
            <person name="Okalmin O."/>
        </authorList>
    </citation>
    <scope>NUCLEOTIDE SEQUENCE</scope>
    <source>
        <strain evidence="14">FN9</strain>
    </source>
</reference>
<evidence type="ECO:0000256" key="2">
    <source>
        <dbReference type="ARBA" id="ARBA00022679"/>
    </source>
</evidence>
<feature type="transmembrane region" description="Helical" evidence="11">
    <location>
        <begin position="416"/>
        <end position="439"/>
    </location>
</feature>
<evidence type="ECO:0000313" key="14">
    <source>
        <dbReference type="EMBL" id="VIO55967.1"/>
    </source>
</evidence>
<dbReference type="EMBL" id="CAAKMV010000122">
    <property type="protein sequence ID" value="VIO55967.1"/>
    <property type="molecule type" value="Genomic_DNA"/>
</dbReference>
<organism evidence="14">
    <name type="scientific">Gibberella zeae</name>
    <name type="common">Wheat head blight fungus</name>
    <name type="synonym">Fusarium graminearum</name>
    <dbReference type="NCBI Taxonomy" id="5518"/>
    <lineage>
        <taxon>Eukaryota</taxon>
        <taxon>Fungi</taxon>
        <taxon>Dikarya</taxon>
        <taxon>Ascomycota</taxon>
        <taxon>Pezizomycotina</taxon>
        <taxon>Sordariomycetes</taxon>
        <taxon>Hypocreomycetidae</taxon>
        <taxon>Hypocreales</taxon>
        <taxon>Nectriaceae</taxon>
        <taxon>Fusarium</taxon>
    </lineage>
</organism>
<evidence type="ECO:0000256" key="10">
    <source>
        <dbReference type="SAM" id="MobiDB-lite"/>
    </source>
</evidence>
<feature type="transmembrane region" description="Helical" evidence="11">
    <location>
        <begin position="534"/>
        <end position="555"/>
    </location>
</feature>
<dbReference type="AlphaFoldDB" id="A0A4E9E8R5"/>
<feature type="transmembrane region" description="Helical" evidence="11">
    <location>
        <begin position="108"/>
        <end position="125"/>
    </location>
</feature>
<dbReference type="GO" id="GO:0016020">
    <property type="term" value="C:membrane"/>
    <property type="evidence" value="ECO:0007669"/>
    <property type="project" value="UniProtKB-SubCell"/>
</dbReference>
<feature type="transmembrane region" description="Helical" evidence="11">
    <location>
        <begin position="7"/>
        <end position="26"/>
    </location>
</feature>
<dbReference type="GO" id="GO:0005783">
    <property type="term" value="C:endoplasmic reticulum"/>
    <property type="evidence" value="ECO:0007669"/>
    <property type="project" value="TreeGrafter"/>
</dbReference>
<feature type="transmembrane region" description="Helical" evidence="11">
    <location>
        <begin position="236"/>
        <end position="255"/>
    </location>
</feature>
<dbReference type="GO" id="GO:0019706">
    <property type="term" value="F:protein-cysteine S-palmitoyltransferase activity"/>
    <property type="evidence" value="ECO:0007669"/>
    <property type="project" value="UniProtKB-EC"/>
</dbReference>
<proteinExistence type="predicted"/>
<evidence type="ECO:0000256" key="5">
    <source>
        <dbReference type="ARBA" id="ARBA00023136"/>
    </source>
</evidence>
<protein>
    <recommendedName>
        <fullName evidence="12">Palmitoyltransferase DHHC domain-containing protein</fullName>
    </recommendedName>
</protein>
<evidence type="ECO:0000256" key="7">
    <source>
        <dbReference type="ARBA" id="ARBA00023288"/>
    </source>
</evidence>
<dbReference type="PROSITE" id="PS50216">
    <property type="entry name" value="DHHC"/>
    <property type="match status" value="1"/>
</dbReference>
<comment type="catalytic activity">
    <reaction evidence="9">
        <text>L-cysteinyl-[protein] + hexadecanoyl-CoA = S-hexadecanoyl-L-cysteinyl-[protein] + CoA</text>
        <dbReference type="Rhea" id="RHEA:36683"/>
        <dbReference type="Rhea" id="RHEA-COMP:10131"/>
        <dbReference type="Rhea" id="RHEA-COMP:11032"/>
        <dbReference type="ChEBI" id="CHEBI:29950"/>
        <dbReference type="ChEBI" id="CHEBI:57287"/>
        <dbReference type="ChEBI" id="CHEBI:57379"/>
        <dbReference type="ChEBI" id="CHEBI:74151"/>
        <dbReference type="EC" id="2.3.1.225"/>
    </reaction>
</comment>
<evidence type="ECO:0000256" key="1">
    <source>
        <dbReference type="ARBA" id="ARBA00004141"/>
    </source>
</evidence>
<feature type="transmembrane region" description="Helical" evidence="11">
    <location>
        <begin position="77"/>
        <end position="96"/>
    </location>
</feature>
<dbReference type="InterPro" id="IPR001594">
    <property type="entry name" value="Palmitoyltrfase_DHHC"/>
</dbReference>
<keyword evidence="8" id="KW-0012">Acyltransferase</keyword>
<feature type="transmembrane region" description="Helical" evidence="11">
    <location>
        <begin position="267"/>
        <end position="287"/>
    </location>
</feature>
<name>A0A4E9E8R5_GIBZA</name>
<keyword evidence="7" id="KW-0449">Lipoprotein</keyword>
<feature type="transmembrane region" description="Helical" evidence="11">
    <location>
        <begin position="891"/>
        <end position="915"/>
    </location>
</feature>
<dbReference type="InterPro" id="IPR039859">
    <property type="entry name" value="PFA4/ZDH16/20/ERF2-like"/>
</dbReference>
<dbReference type="EMBL" id="CAJPIJ010000153">
    <property type="protein sequence ID" value="CAG1993645.1"/>
    <property type="molecule type" value="Genomic_DNA"/>
</dbReference>
<evidence type="ECO:0000256" key="4">
    <source>
        <dbReference type="ARBA" id="ARBA00022989"/>
    </source>
</evidence>
<dbReference type="GO" id="GO:0006612">
    <property type="term" value="P:protein targeting to membrane"/>
    <property type="evidence" value="ECO:0007669"/>
    <property type="project" value="TreeGrafter"/>
</dbReference>
<evidence type="ECO:0000256" key="9">
    <source>
        <dbReference type="ARBA" id="ARBA00048048"/>
    </source>
</evidence>
<evidence type="ECO:0000313" key="13">
    <source>
        <dbReference type="EMBL" id="CAG1993645.1"/>
    </source>
</evidence>
<reference evidence="13" key="2">
    <citation type="submission" date="2021-03" db="EMBL/GenBank/DDBJ databases">
        <authorList>
            <person name="Alouane T."/>
            <person name="Langin T."/>
            <person name="Bonhomme L."/>
        </authorList>
    </citation>
    <scope>NUCLEOTIDE SEQUENCE</scope>
    <source>
        <strain evidence="13">MDC_Fg202</strain>
    </source>
</reference>
<dbReference type="PANTHER" id="PTHR22883">
    <property type="entry name" value="ZINC FINGER DHHC DOMAIN CONTAINING PROTEIN"/>
    <property type="match status" value="1"/>
</dbReference>
<sequence>MSPLKKLVLLILFISFMVFVAFFGRIPALRRTPVAALHRLIWIHIPNGVMRVDQTLTGGRVSIYLSRFGNYMLHERHWTIVLFFSLIMIVGEYMFIPQAWPKIGSLSKCIVVTAVFLPFLFLYLACSADPGYITPENHAYYMSLYPFDHTLFHPGHVCRTCKFLKPPRSKHCSLCKRCIAKADHHCVFINSCVGYGNQHWFLLLLASTAFLCTYGGFLGMSIITARVQRYSPGWSIWKPSHMTFNQYLAGLGWGIQDNVNMGASSLLAALTSPLVWGLLLYSLYLVYSGTTTNETLKWSEWKEDMADGFAFRRSMPADREKNERVEPRCGRWPVDVQQIIVTTQDGQPPAENLRLPGQGAWERVWNLSNVENLYDMGLWDNLVDIFVSDYGFDRQRSDESIMTPVKSSWSRRLQMLGTASLPALLIGGLILILVGANALSNPTSTRNPSASGEFGKSRVSGQLAFKIGGEWSVQSWIAVTGVAFGLLSFGFAETYMHLFDAWCSRQAHCVSGLDYARYLNSQARAPVRYGLRGFPVFITLRYIITAMCIAASIGYKFAIVTPEVRVSENLGADVVNYLPHRMSMITNDSSFANPEPWISDIPLHNDSRAFSHAYPSIPSYNNDALEHANTTVPPVSIIMVGHASCMHNETLNPYFSQTDIGIVFTRELALIAKHSEVKGTFTMTEDKGDWQRIEASNSGIFSPPQNAIIEYRVPKFAELEVQWAKAPNGSSNTWEVPVVQRSRYTINAGMAQVRRRLETQDCKNLIGFGGSGVTLRAVNNGTLGDFLQRRGIVMSKDEIGRDRFNITKKIPEYSVWLEPLVKTQDTTPLASISAIVRAVMTAYRMDMWGTPIIEEDDMPFGEETDHVSETYPGFKSPFYVGTRVDRYSGCYSSAAVVFIVFGCFAILVGIFRVWLGPPVLTSWMGQHVYLARTEAISLSEKVSSLASGYQVAKPDLGRLRLSTQKGEEAGAMLEHDNGTDSEGQSTKGRGDTGEVHGIVTHVDGVGLMRR</sequence>
<evidence type="ECO:0000256" key="11">
    <source>
        <dbReference type="SAM" id="Phobius"/>
    </source>
</evidence>
<keyword evidence="3 11" id="KW-0812">Transmembrane</keyword>
<evidence type="ECO:0000256" key="6">
    <source>
        <dbReference type="ARBA" id="ARBA00023139"/>
    </source>
</evidence>
<feature type="transmembrane region" description="Helical" evidence="11">
    <location>
        <begin position="473"/>
        <end position="492"/>
    </location>
</feature>
<keyword evidence="2" id="KW-0808">Transferase</keyword>
<evidence type="ECO:0000256" key="8">
    <source>
        <dbReference type="ARBA" id="ARBA00023315"/>
    </source>
</evidence>
<accession>A0A4E9E8R5</accession>
<dbReference type="PANTHER" id="PTHR22883:SF288">
    <property type="entry name" value="PALMITOYLTRANSFERASE SWF1"/>
    <property type="match status" value="1"/>
</dbReference>
<evidence type="ECO:0000256" key="3">
    <source>
        <dbReference type="ARBA" id="ARBA00022692"/>
    </source>
</evidence>
<dbReference type="Pfam" id="PF01529">
    <property type="entry name" value="DHHC"/>
    <property type="match status" value="1"/>
</dbReference>
<keyword evidence="4 11" id="KW-1133">Transmembrane helix</keyword>
<dbReference type="Proteomes" id="UP000746612">
    <property type="component" value="Unassembled WGS sequence"/>
</dbReference>
<feature type="domain" description="Palmitoyltransferase DHHC" evidence="12">
    <location>
        <begin position="154"/>
        <end position="298"/>
    </location>
</feature>
<dbReference type="GO" id="GO:0005794">
    <property type="term" value="C:Golgi apparatus"/>
    <property type="evidence" value="ECO:0007669"/>
    <property type="project" value="TreeGrafter"/>
</dbReference>
<gene>
    <name evidence="14" type="ORF">FUG_LOCUS187950</name>
    <name evidence="13" type="ORF">MDCFG202_LOCUS369304</name>
</gene>
<keyword evidence="5 11" id="KW-0472">Membrane</keyword>
<comment type="subcellular location">
    <subcellularLocation>
        <location evidence="1">Membrane</location>
        <topology evidence="1">Multi-pass membrane protein</topology>
    </subcellularLocation>
</comment>
<keyword evidence="6" id="KW-0564">Palmitate</keyword>
<feature type="region of interest" description="Disordered" evidence="10">
    <location>
        <begin position="970"/>
        <end position="995"/>
    </location>
</feature>
<feature type="transmembrane region" description="Helical" evidence="11">
    <location>
        <begin position="200"/>
        <end position="224"/>
    </location>
</feature>